<gene>
    <name evidence="1" type="ORF">FrCorBMG51_16575</name>
</gene>
<evidence type="ECO:0000313" key="1">
    <source>
        <dbReference type="EMBL" id="KLL10669.1"/>
    </source>
</evidence>
<sequence length="390" mass="42966">MPAQAGGPAAGRPRVLLAPVTVTPTKPLTPSHLKFLLWIDVMYRATVPLADVILRCSHTTYHQTEQTLGFWEYLDRTRGDDDYAAMSEVDVGELYVAYRADGRRPTAEALRPYADAAEHGWVHPASVRVLRAWQTQYRILGMHDPGLLAHVPPGADLATVLDRLAELGVLVDLRAHGGPVHLDLTRFGQPLRQIIAADGRPNYLACALRELLPLAGDHDEIVLAHDPELDADYRLLSHVLEMAGATVRRYTIGRVPIDGVLSSARQGDWRGHDAATLLASLSTDHTPDAVRLGFRLYFIAVLGPGPEQSLREDLLRHCVARAERLCENSGGPAPGHGVEPAGPPGRSELIELLEQHRGRHLYIDPYRLTSHAFGRRRPAPARQLLSEAYL</sequence>
<dbReference type="EMBL" id="JWIO01000028">
    <property type="protein sequence ID" value="KLL10669.1"/>
    <property type="molecule type" value="Genomic_DNA"/>
</dbReference>
<protein>
    <submittedName>
        <fullName evidence="1">Uncharacterized protein</fullName>
    </submittedName>
</protein>
<organism evidence="1 2">
    <name type="scientific">Protofrankia coriariae</name>
    <dbReference type="NCBI Taxonomy" id="1562887"/>
    <lineage>
        <taxon>Bacteria</taxon>
        <taxon>Bacillati</taxon>
        <taxon>Actinomycetota</taxon>
        <taxon>Actinomycetes</taxon>
        <taxon>Frankiales</taxon>
        <taxon>Frankiaceae</taxon>
        <taxon>Protofrankia</taxon>
    </lineage>
</organism>
<keyword evidence="2" id="KW-1185">Reference proteome</keyword>
<name>A0ABR5F1V0_9ACTN</name>
<comment type="caution">
    <text evidence="1">The sequence shown here is derived from an EMBL/GenBank/DDBJ whole genome shotgun (WGS) entry which is preliminary data.</text>
</comment>
<proteinExistence type="predicted"/>
<dbReference type="Proteomes" id="UP000035425">
    <property type="component" value="Unassembled WGS sequence"/>
</dbReference>
<accession>A0ABR5F1V0</accession>
<reference evidence="1 2" key="1">
    <citation type="submission" date="2014-12" db="EMBL/GenBank/DDBJ databases">
        <title>Frankia sp. BMG5.1 draft genome.</title>
        <authorList>
            <person name="Gtari M."/>
            <person name="Ghodhbane-Gtari F."/>
            <person name="Nouioui I."/>
            <person name="Ktari A."/>
            <person name="Hezbri K."/>
            <person name="Mimouni W."/>
            <person name="Sbissi I."/>
            <person name="Ayari A."/>
            <person name="Yamanaka T."/>
            <person name="Normand P."/>
            <person name="Tisa L.S."/>
            <person name="Boudabous A."/>
        </authorList>
    </citation>
    <scope>NUCLEOTIDE SEQUENCE [LARGE SCALE GENOMIC DNA]</scope>
    <source>
        <strain evidence="1 2">BMG5.1</strain>
    </source>
</reference>
<evidence type="ECO:0000313" key="2">
    <source>
        <dbReference type="Proteomes" id="UP000035425"/>
    </source>
</evidence>